<dbReference type="InterPro" id="IPR011663">
    <property type="entry name" value="UTRA"/>
</dbReference>
<dbReference type="PANTHER" id="PTHR44846:SF1">
    <property type="entry name" value="MANNOSYL-D-GLYCERATE TRANSPORT_METABOLISM SYSTEM REPRESSOR MNGR-RELATED"/>
    <property type="match status" value="1"/>
</dbReference>
<dbReference type="Pfam" id="PF00392">
    <property type="entry name" value="GntR"/>
    <property type="match status" value="1"/>
</dbReference>
<dbReference type="Proteomes" id="UP000179769">
    <property type="component" value="Unassembled WGS sequence"/>
</dbReference>
<dbReference type="Gene3D" id="3.40.1410.10">
    <property type="entry name" value="Chorismate lyase-like"/>
    <property type="match status" value="1"/>
</dbReference>
<reference evidence="6" key="1">
    <citation type="submission" date="2016-07" db="EMBL/GenBank/DDBJ databases">
        <title>Frankia sp. NRRL B-16219 Genome sequencing.</title>
        <authorList>
            <person name="Ghodhbane-Gtari F."/>
            <person name="Swanson E."/>
            <person name="Gueddou A."/>
            <person name="Louati M."/>
            <person name="Nouioui I."/>
            <person name="Hezbri K."/>
            <person name="Abebe-Akele F."/>
            <person name="Simpson S."/>
            <person name="Morris K."/>
            <person name="Thomas K."/>
            <person name="Gtari M."/>
            <person name="Tisa L.S."/>
        </authorList>
    </citation>
    <scope>NUCLEOTIDE SEQUENCE [LARGE SCALE GENOMIC DNA]</scope>
    <source>
        <strain evidence="6">NRRL B-16219</strain>
    </source>
</reference>
<dbReference type="GO" id="GO:0003677">
    <property type="term" value="F:DNA binding"/>
    <property type="evidence" value="ECO:0007669"/>
    <property type="project" value="UniProtKB-KW"/>
</dbReference>
<sequence>MYAPGAALESEDELVAEFAVSKATIRQAVGVLVERGLVERRQGRGTFVREDAAVHRPHAFVGSFTELIIGTDDMSFREFSVEHDVPFPVNVREALGMQSSSGTALVYRRDLRGEPFAYTVVYLSPAVVELLEPEEIVPFERAHFEMKRGMPITGATQSMSAEIADSLVATNLSIEIGQPVLFSERVVRSELRPVEFIHTWYRGDMFKWQADLSFAWSGTNLTVTVSVDEPSIPAE</sequence>
<dbReference type="SMART" id="SM00345">
    <property type="entry name" value="HTH_GNTR"/>
    <property type="match status" value="1"/>
</dbReference>
<evidence type="ECO:0000256" key="1">
    <source>
        <dbReference type="ARBA" id="ARBA00023015"/>
    </source>
</evidence>
<accession>A0A1S1P7A0</accession>
<gene>
    <name evidence="5" type="ORF">BBK14_29780</name>
</gene>
<dbReference type="InterPro" id="IPR028978">
    <property type="entry name" value="Chorismate_lyase_/UTRA_dom_sf"/>
</dbReference>
<keyword evidence="3" id="KW-0804">Transcription</keyword>
<keyword evidence="1" id="KW-0805">Transcription regulation</keyword>
<protein>
    <recommendedName>
        <fullName evidence="4">HTH gntR-type domain-containing protein</fullName>
    </recommendedName>
</protein>
<dbReference type="InterPro" id="IPR036388">
    <property type="entry name" value="WH-like_DNA-bd_sf"/>
</dbReference>
<organism evidence="5 6">
    <name type="scientific">Parafrankia soli</name>
    <dbReference type="NCBI Taxonomy" id="2599596"/>
    <lineage>
        <taxon>Bacteria</taxon>
        <taxon>Bacillati</taxon>
        <taxon>Actinomycetota</taxon>
        <taxon>Actinomycetes</taxon>
        <taxon>Frankiales</taxon>
        <taxon>Frankiaceae</taxon>
        <taxon>Parafrankia</taxon>
    </lineage>
</organism>
<evidence type="ECO:0000256" key="3">
    <source>
        <dbReference type="ARBA" id="ARBA00023163"/>
    </source>
</evidence>
<dbReference type="SUPFAM" id="SSF64288">
    <property type="entry name" value="Chorismate lyase-like"/>
    <property type="match status" value="1"/>
</dbReference>
<dbReference type="GO" id="GO:0045892">
    <property type="term" value="P:negative regulation of DNA-templated transcription"/>
    <property type="evidence" value="ECO:0007669"/>
    <property type="project" value="TreeGrafter"/>
</dbReference>
<dbReference type="AlphaFoldDB" id="A0A1S1P7A0"/>
<dbReference type="GO" id="GO:0003700">
    <property type="term" value="F:DNA-binding transcription factor activity"/>
    <property type="evidence" value="ECO:0007669"/>
    <property type="project" value="InterPro"/>
</dbReference>
<dbReference type="PROSITE" id="PS50949">
    <property type="entry name" value="HTH_GNTR"/>
    <property type="match status" value="1"/>
</dbReference>
<proteinExistence type="predicted"/>
<evidence type="ECO:0000256" key="2">
    <source>
        <dbReference type="ARBA" id="ARBA00023125"/>
    </source>
</evidence>
<dbReference type="PRINTS" id="PR00035">
    <property type="entry name" value="HTHGNTR"/>
</dbReference>
<dbReference type="Gene3D" id="1.10.10.10">
    <property type="entry name" value="Winged helix-like DNA-binding domain superfamily/Winged helix DNA-binding domain"/>
    <property type="match status" value="1"/>
</dbReference>
<evidence type="ECO:0000313" key="6">
    <source>
        <dbReference type="Proteomes" id="UP000179769"/>
    </source>
</evidence>
<name>A0A1S1P7A0_9ACTN</name>
<evidence type="ECO:0000313" key="5">
    <source>
        <dbReference type="EMBL" id="OHV18888.1"/>
    </source>
</evidence>
<keyword evidence="2" id="KW-0238">DNA-binding</keyword>
<dbReference type="InterPro" id="IPR000524">
    <property type="entry name" value="Tscrpt_reg_HTH_GntR"/>
</dbReference>
<dbReference type="PANTHER" id="PTHR44846">
    <property type="entry name" value="MANNOSYL-D-GLYCERATE TRANSPORT/METABOLISM SYSTEM REPRESSOR MNGR-RELATED"/>
    <property type="match status" value="1"/>
</dbReference>
<dbReference type="CDD" id="cd07377">
    <property type="entry name" value="WHTH_GntR"/>
    <property type="match status" value="1"/>
</dbReference>
<dbReference type="InterPro" id="IPR036390">
    <property type="entry name" value="WH_DNA-bd_sf"/>
</dbReference>
<dbReference type="Pfam" id="PF07702">
    <property type="entry name" value="UTRA"/>
    <property type="match status" value="1"/>
</dbReference>
<dbReference type="EMBL" id="MAXA01000287">
    <property type="protein sequence ID" value="OHV18888.1"/>
    <property type="molecule type" value="Genomic_DNA"/>
</dbReference>
<dbReference type="SUPFAM" id="SSF46785">
    <property type="entry name" value="Winged helix' DNA-binding domain"/>
    <property type="match status" value="1"/>
</dbReference>
<dbReference type="InterPro" id="IPR050679">
    <property type="entry name" value="Bact_HTH_transcr_reg"/>
</dbReference>
<feature type="domain" description="HTH gntR-type" evidence="4">
    <location>
        <begin position="1"/>
        <end position="51"/>
    </location>
</feature>
<evidence type="ECO:0000259" key="4">
    <source>
        <dbReference type="PROSITE" id="PS50949"/>
    </source>
</evidence>
<comment type="caution">
    <text evidence="5">The sequence shown here is derived from an EMBL/GenBank/DDBJ whole genome shotgun (WGS) entry which is preliminary data.</text>
</comment>
<dbReference type="SMART" id="SM00866">
    <property type="entry name" value="UTRA"/>
    <property type="match status" value="1"/>
</dbReference>
<keyword evidence="6" id="KW-1185">Reference proteome</keyword>